<evidence type="ECO:0000313" key="6">
    <source>
        <dbReference type="EMBL" id="MCU7378528.1"/>
    </source>
</evidence>
<evidence type="ECO:0000256" key="1">
    <source>
        <dbReference type="ARBA" id="ARBA00001966"/>
    </source>
</evidence>
<dbReference type="AlphaFoldDB" id="A0A9J6QM42"/>
<protein>
    <submittedName>
        <fullName evidence="6">2-hydroxyacyl-CoA dehydratase family protein</fullName>
    </submittedName>
</protein>
<comment type="similarity">
    <text evidence="2">Belongs to the FldB/FldC dehydratase alpha/beta subunit family.</text>
</comment>
<dbReference type="PANTHER" id="PTHR30548">
    <property type="entry name" value="2-HYDROXYGLUTARYL-COA DEHYDRATASE, D-COMPONENT-RELATED"/>
    <property type="match status" value="1"/>
</dbReference>
<evidence type="ECO:0000256" key="2">
    <source>
        <dbReference type="ARBA" id="ARBA00005806"/>
    </source>
</evidence>
<dbReference type="Gene3D" id="3.40.50.11900">
    <property type="match status" value="1"/>
</dbReference>
<comment type="caution">
    <text evidence="6">The sequence shown here is derived from an EMBL/GenBank/DDBJ whole genome shotgun (WGS) entry which is preliminary data.</text>
</comment>
<sequence length="409" mass="47059">MAEKKTSKELLNELVARHYADAAKAKEEGKLVAWATSICPQELLEAMDIYVVYPENHAAAVAARKQSMEFLEQSEGCGYSIDICSYARVNLGYKDIMESEACNIPAPDLVFCCNNICTTVAKWYENLATELDIPFIFFDTPFNHLYEAPDHTVAYMRGQIEYAIEQLEEVTGRDFDYDKLSEVMKISNETAYWWRKACFTARAKPSPLNGFDMFNYMALVVCIRGKKEGRDLFKLWCEELEARAKSGLGPWKEGEEKYRVIWDGIACWVHLSPTYKILKKYGVNVVTSLYPDAWTIRYETNDIEGMARAYSYYHANRCVDYVSDTMIGLAKEFDIDGVVFHSNRSCKLMDFTVYEQQRRLEEKAGIPSVVFDGDMCDPRILSQAQYETRIQALVEMMEKRKAAKEEQQC</sequence>
<evidence type="ECO:0000313" key="7">
    <source>
        <dbReference type="Proteomes" id="UP001065549"/>
    </source>
</evidence>
<dbReference type="EMBL" id="JAOSHN010000003">
    <property type="protein sequence ID" value="MCU7378528.1"/>
    <property type="molecule type" value="Genomic_DNA"/>
</dbReference>
<dbReference type="PANTHER" id="PTHR30548:SF4">
    <property type="entry name" value="SUBUNIT OF OXYGEN-SENSITIVE 2-HYDROXYISOCAPROYL-COA DEHYDRATASE"/>
    <property type="match status" value="1"/>
</dbReference>
<name>A0A9J6QM42_9FIRM</name>
<dbReference type="Proteomes" id="UP001065549">
    <property type="component" value="Unassembled WGS sequence"/>
</dbReference>
<evidence type="ECO:0000256" key="3">
    <source>
        <dbReference type="ARBA" id="ARBA00022723"/>
    </source>
</evidence>
<dbReference type="RefSeq" id="WP_253019938.1">
    <property type="nucleotide sequence ID" value="NZ_JAOSHN010000003.1"/>
</dbReference>
<dbReference type="GO" id="GO:0051536">
    <property type="term" value="F:iron-sulfur cluster binding"/>
    <property type="evidence" value="ECO:0007669"/>
    <property type="project" value="UniProtKB-KW"/>
</dbReference>
<proteinExistence type="inferred from homology"/>
<keyword evidence="3" id="KW-0479">Metal-binding</keyword>
<accession>A0A9J6QM42</accession>
<evidence type="ECO:0000256" key="5">
    <source>
        <dbReference type="ARBA" id="ARBA00023014"/>
    </source>
</evidence>
<dbReference type="GO" id="GO:0046872">
    <property type="term" value="F:metal ion binding"/>
    <property type="evidence" value="ECO:0007669"/>
    <property type="project" value="UniProtKB-KW"/>
</dbReference>
<dbReference type="Pfam" id="PF06050">
    <property type="entry name" value="HGD-D"/>
    <property type="match status" value="1"/>
</dbReference>
<reference evidence="6" key="1">
    <citation type="submission" date="2022-09" db="EMBL/GenBank/DDBJ databases">
        <title>Culturomic study of gut microbiota in children with autism spectrum disorder.</title>
        <authorList>
            <person name="Efimov B.A."/>
            <person name="Chaplin A.V."/>
            <person name="Sokolova S.R."/>
            <person name="Pikina A.P."/>
            <person name="Korzhanova M."/>
            <person name="Belova V."/>
            <person name="Korostin D."/>
        </authorList>
    </citation>
    <scope>NUCLEOTIDE SEQUENCE</scope>
    <source>
        <strain evidence="6">ASD5510</strain>
    </source>
</reference>
<dbReference type="GO" id="GO:0016836">
    <property type="term" value="F:hydro-lyase activity"/>
    <property type="evidence" value="ECO:0007669"/>
    <property type="project" value="UniProtKB-ARBA"/>
</dbReference>
<comment type="cofactor">
    <cofactor evidence="1">
        <name>[4Fe-4S] cluster</name>
        <dbReference type="ChEBI" id="CHEBI:49883"/>
    </cofactor>
</comment>
<dbReference type="InterPro" id="IPR010327">
    <property type="entry name" value="FldB/FldC_alpha/beta"/>
</dbReference>
<keyword evidence="4" id="KW-0408">Iron</keyword>
<keyword evidence="7" id="KW-1185">Reference proteome</keyword>
<keyword evidence="5" id="KW-0411">Iron-sulfur</keyword>
<evidence type="ECO:0000256" key="4">
    <source>
        <dbReference type="ARBA" id="ARBA00023004"/>
    </source>
</evidence>
<dbReference type="Gene3D" id="3.40.50.11890">
    <property type="match status" value="1"/>
</dbReference>
<organism evidence="6 7">
    <name type="scientific">Hominibacterium faecale</name>
    <dbReference type="NCBI Taxonomy" id="2839743"/>
    <lineage>
        <taxon>Bacteria</taxon>
        <taxon>Bacillati</taxon>
        <taxon>Bacillota</taxon>
        <taxon>Clostridia</taxon>
        <taxon>Peptostreptococcales</taxon>
        <taxon>Anaerovoracaceae</taxon>
        <taxon>Hominibacterium</taxon>
    </lineage>
</organism>
<gene>
    <name evidence="6" type="ORF">OBO34_09170</name>
</gene>